<protein>
    <submittedName>
        <fullName evidence="8">Uncharacterized protein</fullName>
    </submittedName>
</protein>
<evidence type="ECO:0000256" key="2">
    <source>
        <dbReference type="ARBA" id="ARBA00022723"/>
    </source>
</evidence>
<organism evidence="8 10">
    <name type="scientific">Rotaria magnacalcarata</name>
    <dbReference type="NCBI Taxonomy" id="392030"/>
    <lineage>
        <taxon>Eukaryota</taxon>
        <taxon>Metazoa</taxon>
        <taxon>Spiralia</taxon>
        <taxon>Gnathifera</taxon>
        <taxon>Rotifera</taxon>
        <taxon>Eurotatoria</taxon>
        <taxon>Bdelloidea</taxon>
        <taxon>Philodinida</taxon>
        <taxon>Philodinidae</taxon>
        <taxon>Rotaria</taxon>
    </lineage>
</organism>
<proteinExistence type="inferred from homology"/>
<reference evidence="8" key="1">
    <citation type="submission" date="2021-02" db="EMBL/GenBank/DDBJ databases">
        <authorList>
            <person name="Nowell W R."/>
        </authorList>
    </citation>
    <scope>NUCLEOTIDE SEQUENCE</scope>
</reference>
<evidence type="ECO:0000256" key="1">
    <source>
        <dbReference type="ARBA" id="ARBA00001947"/>
    </source>
</evidence>
<feature type="domain" description="Alcohol dehydrogenase-like C-terminal" evidence="6">
    <location>
        <begin position="211"/>
        <end position="333"/>
    </location>
</feature>
<dbReference type="Proteomes" id="UP000663824">
    <property type="component" value="Unassembled WGS sequence"/>
</dbReference>
<dbReference type="InterPro" id="IPR047109">
    <property type="entry name" value="CAD-like"/>
</dbReference>
<evidence type="ECO:0000256" key="3">
    <source>
        <dbReference type="ARBA" id="ARBA00022833"/>
    </source>
</evidence>
<evidence type="ECO:0000256" key="5">
    <source>
        <dbReference type="RuleBase" id="RU361277"/>
    </source>
</evidence>
<dbReference type="Proteomes" id="UP000676336">
    <property type="component" value="Unassembled WGS sequence"/>
</dbReference>
<evidence type="ECO:0000259" key="6">
    <source>
        <dbReference type="Pfam" id="PF00107"/>
    </source>
</evidence>
<evidence type="ECO:0000313" key="10">
    <source>
        <dbReference type="Proteomes" id="UP000663824"/>
    </source>
</evidence>
<dbReference type="Pfam" id="PF00107">
    <property type="entry name" value="ADH_zinc_N"/>
    <property type="match status" value="1"/>
</dbReference>
<dbReference type="EMBL" id="CAJOBI010003492">
    <property type="protein sequence ID" value="CAF3970642.1"/>
    <property type="molecule type" value="Genomic_DNA"/>
</dbReference>
<dbReference type="AlphaFoldDB" id="A0A816KPW8"/>
<dbReference type="GO" id="GO:0008270">
    <property type="term" value="F:zinc ion binding"/>
    <property type="evidence" value="ECO:0007669"/>
    <property type="project" value="InterPro"/>
</dbReference>
<evidence type="ECO:0000256" key="4">
    <source>
        <dbReference type="ARBA" id="ARBA00023002"/>
    </source>
</evidence>
<dbReference type="SUPFAM" id="SSF51735">
    <property type="entry name" value="NAD(P)-binding Rossmann-fold domains"/>
    <property type="match status" value="1"/>
</dbReference>
<dbReference type="Gene3D" id="3.40.50.720">
    <property type="entry name" value="NAD(P)-binding Rossmann-like Domain"/>
    <property type="match status" value="1"/>
</dbReference>
<keyword evidence="2 5" id="KW-0479">Metal-binding</keyword>
<comment type="similarity">
    <text evidence="5">Belongs to the zinc-containing alcohol dehydrogenase family.</text>
</comment>
<dbReference type="InterPro" id="IPR013149">
    <property type="entry name" value="ADH-like_C"/>
</dbReference>
<evidence type="ECO:0000313" key="9">
    <source>
        <dbReference type="EMBL" id="CAF3970642.1"/>
    </source>
</evidence>
<dbReference type="PROSITE" id="PS00059">
    <property type="entry name" value="ADH_ZINC"/>
    <property type="match status" value="1"/>
</dbReference>
<evidence type="ECO:0000313" key="8">
    <source>
        <dbReference type="EMBL" id="CAF1929452.1"/>
    </source>
</evidence>
<sequence length="376" mass="41730">MIISSSLNISTSTHRGDINDDDNFESSIAAEGYVINSVSAPLKLFTFERRLPNDDDVLIRIYYCGICHTDIHQWKNHWEHSNYPLVPGHEITGVVERVGSNVKRFRIGDRVGVGFIVDSCLSCKNCGNNLEQHCPDASYTCNGIERDKVTPTYGGYSNFITVKEHFVCKIPKNLPLDAAAPLLCAGITTYSPLREYNVGKSTRLGVIGLGGLGHMAVKFGVAMGAHVTVISRSRSKCFDAVKLGAKAFIYSKDEEKLKLADDSFDFIMDTTSVVHNVVAMMNMLAFKGVYCMVGASPKSVEIAPFFLIAKRPIITGSLIGGMKETQEMLDFCSKHEITCEIEKIEATPKQIQMAYDRILKSNIRFRFVLDIINAFK</sequence>
<comment type="cofactor">
    <cofactor evidence="1 5">
        <name>Zn(2+)</name>
        <dbReference type="ChEBI" id="CHEBI:29105"/>
    </cofactor>
</comment>
<dbReference type="SUPFAM" id="SSF50129">
    <property type="entry name" value="GroES-like"/>
    <property type="match status" value="1"/>
</dbReference>
<name>A0A816KPW8_9BILA</name>
<dbReference type="GO" id="GO:0016616">
    <property type="term" value="F:oxidoreductase activity, acting on the CH-OH group of donors, NAD or NADP as acceptor"/>
    <property type="evidence" value="ECO:0007669"/>
    <property type="project" value="InterPro"/>
</dbReference>
<keyword evidence="4" id="KW-0560">Oxidoreductase</keyword>
<comment type="caution">
    <text evidence="8">The sequence shown here is derived from an EMBL/GenBank/DDBJ whole genome shotgun (WGS) entry which is preliminary data.</text>
</comment>
<dbReference type="Gene3D" id="3.90.180.10">
    <property type="entry name" value="Medium-chain alcohol dehydrogenases, catalytic domain"/>
    <property type="match status" value="1"/>
</dbReference>
<accession>A0A816KPW8</accession>
<dbReference type="InterPro" id="IPR013154">
    <property type="entry name" value="ADH-like_N"/>
</dbReference>
<keyword evidence="3 5" id="KW-0862">Zinc</keyword>
<dbReference type="FunFam" id="3.40.50.720:FF:000022">
    <property type="entry name" value="Cinnamyl alcohol dehydrogenase"/>
    <property type="match status" value="1"/>
</dbReference>
<dbReference type="Pfam" id="PF08240">
    <property type="entry name" value="ADH_N"/>
    <property type="match status" value="1"/>
</dbReference>
<dbReference type="CDD" id="cd05283">
    <property type="entry name" value="CAD1"/>
    <property type="match status" value="1"/>
</dbReference>
<feature type="domain" description="Alcohol dehydrogenase-like N-terminal" evidence="7">
    <location>
        <begin position="54"/>
        <end position="172"/>
    </location>
</feature>
<dbReference type="PANTHER" id="PTHR42683">
    <property type="entry name" value="ALDEHYDE REDUCTASE"/>
    <property type="match status" value="1"/>
</dbReference>
<dbReference type="InterPro" id="IPR002328">
    <property type="entry name" value="ADH_Zn_CS"/>
</dbReference>
<gene>
    <name evidence="8" type="ORF">MBJ925_LOCUS3910</name>
    <name evidence="9" type="ORF">SMN809_LOCUS10306</name>
</gene>
<dbReference type="InterPro" id="IPR011032">
    <property type="entry name" value="GroES-like_sf"/>
</dbReference>
<dbReference type="EMBL" id="CAJNRE010000635">
    <property type="protein sequence ID" value="CAF1929452.1"/>
    <property type="molecule type" value="Genomic_DNA"/>
</dbReference>
<evidence type="ECO:0000259" key="7">
    <source>
        <dbReference type="Pfam" id="PF08240"/>
    </source>
</evidence>
<dbReference type="InterPro" id="IPR036291">
    <property type="entry name" value="NAD(P)-bd_dom_sf"/>
</dbReference>